<evidence type="ECO:0000313" key="4">
    <source>
        <dbReference type="EMBL" id="KKB56958.1"/>
    </source>
</evidence>
<feature type="domain" description="F5/8 type C" evidence="2">
    <location>
        <begin position="317"/>
        <end position="442"/>
    </location>
</feature>
<dbReference type="EMBL" id="AQHV01000010">
    <property type="protein sequence ID" value="KKB56958.1"/>
    <property type="molecule type" value="Genomic_DNA"/>
</dbReference>
<gene>
    <name evidence="4" type="ORF">HMPREF1535_01610</name>
</gene>
<dbReference type="AlphaFoldDB" id="A0A0F5JGU8"/>
<evidence type="ECO:0000259" key="2">
    <source>
        <dbReference type="Pfam" id="PF00754"/>
    </source>
</evidence>
<dbReference type="SUPFAM" id="SSF49785">
    <property type="entry name" value="Galactose-binding domain-like"/>
    <property type="match status" value="1"/>
</dbReference>
<proteinExistence type="predicted"/>
<name>A0A0F5JGU8_9BACT</name>
<dbReference type="InterPro" id="IPR008979">
    <property type="entry name" value="Galactose-bd-like_sf"/>
</dbReference>
<protein>
    <recommendedName>
        <fullName evidence="6">F5/8 type C domain-containing protein</fullName>
    </recommendedName>
</protein>
<feature type="domain" description="BT-3987-like N-terminal" evidence="3">
    <location>
        <begin position="169"/>
        <end position="277"/>
    </location>
</feature>
<evidence type="ECO:0000313" key="5">
    <source>
        <dbReference type="Proteomes" id="UP000033047"/>
    </source>
</evidence>
<dbReference type="PROSITE" id="PS51257">
    <property type="entry name" value="PROKAR_LIPOPROTEIN"/>
    <property type="match status" value="1"/>
</dbReference>
<evidence type="ECO:0008006" key="6">
    <source>
        <dbReference type="Google" id="ProtNLM"/>
    </source>
</evidence>
<evidence type="ECO:0000259" key="3">
    <source>
        <dbReference type="Pfam" id="PF08522"/>
    </source>
</evidence>
<accession>A0A0F5JGU8</accession>
<organism evidence="4 5">
    <name type="scientific">Parabacteroides goldsteinii DSM 19448 = WAL 12034</name>
    <dbReference type="NCBI Taxonomy" id="927665"/>
    <lineage>
        <taxon>Bacteria</taxon>
        <taxon>Pseudomonadati</taxon>
        <taxon>Bacteroidota</taxon>
        <taxon>Bacteroidia</taxon>
        <taxon>Bacteroidales</taxon>
        <taxon>Tannerellaceae</taxon>
        <taxon>Parabacteroides</taxon>
    </lineage>
</organism>
<dbReference type="Pfam" id="PF00754">
    <property type="entry name" value="F5_F8_type_C"/>
    <property type="match status" value="1"/>
</dbReference>
<feature type="domain" description="BT-3987-like N-terminal" evidence="3">
    <location>
        <begin position="31"/>
        <end position="149"/>
    </location>
</feature>
<feature type="signal peptide" evidence="1">
    <location>
        <begin position="1"/>
        <end position="19"/>
    </location>
</feature>
<dbReference type="Proteomes" id="UP000033047">
    <property type="component" value="Unassembled WGS sequence"/>
</dbReference>
<evidence type="ECO:0000256" key="1">
    <source>
        <dbReference type="SAM" id="SignalP"/>
    </source>
</evidence>
<reference evidence="4 5" key="1">
    <citation type="submission" date="2013-04" db="EMBL/GenBank/DDBJ databases">
        <title>The Genome Sequence of Parabacteroides goldsteinii DSM 19448.</title>
        <authorList>
            <consortium name="The Broad Institute Genomics Platform"/>
            <person name="Earl A."/>
            <person name="Ward D."/>
            <person name="Feldgarden M."/>
            <person name="Gevers D."/>
            <person name="Martens E."/>
            <person name="Sakamoto M."/>
            <person name="Benno Y."/>
            <person name="Song Y."/>
            <person name="Liu C."/>
            <person name="Lee J."/>
            <person name="Bolanos M."/>
            <person name="Vaisanen M.L."/>
            <person name="Finegold S.M."/>
            <person name="Walker B."/>
            <person name="Young S."/>
            <person name="Zeng Q."/>
            <person name="Gargeya S."/>
            <person name="Fitzgerald M."/>
            <person name="Haas B."/>
            <person name="Abouelleil A."/>
            <person name="Allen A.W."/>
            <person name="Alvarado L."/>
            <person name="Arachchi H.M."/>
            <person name="Berlin A.M."/>
            <person name="Chapman S.B."/>
            <person name="Gainer-Dewar J."/>
            <person name="Goldberg J."/>
            <person name="Griggs A."/>
            <person name="Gujja S."/>
            <person name="Hansen M."/>
            <person name="Howarth C."/>
            <person name="Imamovic A."/>
            <person name="Ireland A."/>
            <person name="Larimer J."/>
            <person name="McCowan C."/>
            <person name="Murphy C."/>
            <person name="Pearson M."/>
            <person name="Poon T.W."/>
            <person name="Priest M."/>
            <person name="Roberts A."/>
            <person name="Saif S."/>
            <person name="Shea T."/>
            <person name="Sisk P."/>
            <person name="Sykes S."/>
            <person name="Wortman J."/>
            <person name="Nusbaum C."/>
            <person name="Birren B."/>
        </authorList>
    </citation>
    <scope>NUCLEOTIDE SEQUENCE [LARGE SCALE GENOMIC DNA]</scope>
    <source>
        <strain evidence="4 5">DSM 19448</strain>
    </source>
</reference>
<dbReference type="HOGENOM" id="CLU_045938_0_0_10"/>
<keyword evidence="1" id="KW-0732">Signal</keyword>
<dbReference type="Gene3D" id="2.60.40.1740">
    <property type="entry name" value="hypothetical protein (bacova_03559)"/>
    <property type="match status" value="2"/>
</dbReference>
<dbReference type="Gene3D" id="2.60.120.260">
    <property type="entry name" value="Galactose-binding domain-like"/>
    <property type="match status" value="1"/>
</dbReference>
<dbReference type="RefSeq" id="WP_046145781.1">
    <property type="nucleotide sequence ID" value="NZ_KQ033912.1"/>
</dbReference>
<feature type="chain" id="PRO_5002489918" description="F5/8 type C domain-containing protein" evidence="1">
    <location>
        <begin position="20"/>
        <end position="447"/>
    </location>
</feature>
<dbReference type="InterPro" id="IPR000421">
    <property type="entry name" value="FA58C"/>
</dbReference>
<comment type="caution">
    <text evidence="4">The sequence shown here is derived from an EMBL/GenBank/DDBJ whole genome shotgun (WGS) entry which is preliminary data.</text>
</comment>
<dbReference type="InterPro" id="IPR013728">
    <property type="entry name" value="BT_3987-like_N"/>
</dbReference>
<dbReference type="PATRIC" id="fig|927665.4.peg.1645"/>
<dbReference type="STRING" id="927665.HMPREF1535_01610"/>
<dbReference type="Pfam" id="PF08522">
    <property type="entry name" value="BT_3987-like_N"/>
    <property type="match status" value="2"/>
</dbReference>
<sequence>MKKILMISLLFSLTVGFVACDDNKDEYLSDYSTIVYFRNSGEIPLTLYKTGEDTEYQLTVNKSGSDLASVTDVEVAVLDDAALDAYNAQNGTSYVKLPENCYQLADNRLVFGSDNLYKMANIVFKTDLIYNLPAGTKYVLPVSLVNSADSINSEKDKTILIPSVEIPFVYFEQTGFVSNTFTDGGDTQAKFTLPVSIPMVSKWTFDCTVGVDESLLEEYNKENETNYAILPQSVYSLSSDGTVSFVPEENSKDLEITVDRTKLEYGNFVLPLRLIDCSKDGFVIDAAKNACLYGISYVPDESKLKKVELTADMLSSNAVEPSEGSLANLLDGDVETYFHSAWSVAVEGSHYLQVALPAETTAFNFYYTTRSANGSAAPAKIIIEGSLDGVSFNKISTLTDGLPTGGKETYNSKIMVGKPFKIIRFSVPENATGGNFFVWSEFGMKVF</sequence>